<gene>
    <name evidence="2" type="ORF">BB215W447A_1138</name>
</gene>
<evidence type="ECO:0000313" key="2">
    <source>
        <dbReference type="EMBL" id="AUE03156.1"/>
    </source>
</evidence>
<proteinExistence type="predicted"/>
<dbReference type="Proteomes" id="UP000232491">
    <property type="component" value="Chromosome"/>
</dbReference>
<accession>A0A2K9BSS8</accession>
<feature type="compositionally biased region" description="Basic and acidic residues" evidence="1">
    <location>
        <begin position="1"/>
        <end position="15"/>
    </location>
</feature>
<name>A0A2K9BSS8_BIFBR</name>
<evidence type="ECO:0000256" key="1">
    <source>
        <dbReference type="SAM" id="MobiDB-lite"/>
    </source>
</evidence>
<protein>
    <submittedName>
        <fullName evidence="2">Uncharacterized protein</fullName>
    </submittedName>
</protein>
<dbReference type="EMBL" id="CP021558">
    <property type="protein sequence ID" value="AUE03156.1"/>
    <property type="molecule type" value="Genomic_DNA"/>
</dbReference>
<feature type="region of interest" description="Disordered" evidence="1">
    <location>
        <begin position="1"/>
        <end position="21"/>
    </location>
</feature>
<reference evidence="2 3" key="1">
    <citation type="submission" date="2017-05" db="EMBL/GenBank/DDBJ databases">
        <title>Comparative genomics and methylome analysis of the gut commensal Bifidobacterium breve.</title>
        <authorList>
            <person name="Bottacini F."/>
            <person name="Morrissey R."/>
            <person name="Roberts R.J."/>
            <person name="James K."/>
            <person name="van Breen J."/>
            <person name="Egan M."/>
            <person name="Lambert J."/>
            <person name="van Limpt K."/>
            <person name="Stanton C."/>
            <person name="Knol J."/>
            <person name="O' Connell Motherway M."/>
            <person name="van Sinderen D."/>
        </authorList>
    </citation>
    <scope>NUCLEOTIDE SEQUENCE [LARGE SCALE GENOMIC DNA]</scope>
    <source>
        <strain evidence="2 3">215W447a</strain>
    </source>
</reference>
<evidence type="ECO:0000313" key="3">
    <source>
        <dbReference type="Proteomes" id="UP000232491"/>
    </source>
</evidence>
<dbReference type="RefSeq" id="WP_106620883.1">
    <property type="nucleotide sequence ID" value="NZ_CP021389.1"/>
</dbReference>
<organism evidence="2 3">
    <name type="scientific">Bifidobacterium breve</name>
    <dbReference type="NCBI Taxonomy" id="1685"/>
    <lineage>
        <taxon>Bacteria</taxon>
        <taxon>Bacillati</taxon>
        <taxon>Actinomycetota</taxon>
        <taxon>Actinomycetes</taxon>
        <taxon>Bifidobacteriales</taxon>
        <taxon>Bifidobacteriaceae</taxon>
        <taxon>Bifidobacterium</taxon>
    </lineage>
</organism>
<dbReference type="AlphaFoldDB" id="A0A2K9BSS8"/>
<sequence>MGRSLEEQLEERYPLPDEDTPLNLTRMQLERMRRDAYAAGWKAGLARTHTPGDDTTKGGL</sequence>